<dbReference type="PANTHER" id="PTHR23076:SF97">
    <property type="entry name" value="ATP-DEPENDENT ZINC METALLOPROTEASE YME1L1"/>
    <property type="match status" value="1"/>
</dbReference>
<dbReference type="EC" id="3.4.24.-" evidence="15"/>
<keyword evidence="13 15" id="KW-0472">Membrane</keyword>
<gene>
    <name evidence="15" type="primary">ftsH</name>
    <name evidence="18" type="ordered locus">Spica_0794</name>
</gene>
<evidence type="ECO:0000256" key="11">
    <source>
        <dbReference type="ARBA" id="ARBA00022989"/>
    </source>
</evidence>
<evidence type="ECO:0000313" key="18">
    <source>
        <dbReference type="EMBL" id="AEJ18948.1"/>
    </source>
</evidence>
<dbReference type="Pfam" id="PF00004">
    <property type="entry name" value="AAA"/>
    <property type="match status" value="1"/>
</dbReference>
<dbReference type="SMART" id="SM00382">
    <property type="entry name" value="AAA"/>
    <property type="match status" value="1"/>
</dbReference>
<evidence type="ECO:0000256" key="2">
    <source>
        <dbReference type="ARBA" id="ARBA00010044"/>
    </source>
</evidence>
<dbReference type="FunFam" id="1.10.8.60:FF:000001">
    <property type="entry name" value="ATP-dependent zinc metalloprotease FtsH"/>
    <property type="match status" value="1"/>
</dbReference>
<evidence type="ECO:0000256" key="5">
    <source>
        <dbReference type="ARBA" id="ARBA00022692"/>
    </source>
</evidence>
<comment type="subcellular location">
    <subcellularLocation>
        <location evidence="15">Cell inner membrane</location>
        <topology evidence="15">Multi-pass membrane protein</topology>
        <orientation evidence="15">Cytoplasmic side</orientation>
    </subcellularLocation>
    <subcellularLocation>
        <location evidence="1">Membrane</location>
    </subcellularLocation>
</comment>
<keyword evidence="4 15" id="KW-0645">Protease</keyword>
<evidence type="ECO:0000256" key="7">
    <source>
        <dbReference type="ARBA" id="ARBA00022741"/>
    </source>
</evidence>
<comment type="function">
    <text evidence="15">Acts as a processive, ATP-dependent zinc metallopeptidase for both cytoplasmic and membrane proteins. Plays a role in the quality control of integral membrane proteins.</text>
</comment>
<keyword evidence="15" id="KW-0997">Cell inner membrane</keyword>
<feature type="binding site" evidence="15">
    <location>
        <position position="438"/>
    </location>
    <ligand>
        <name>Zn(2+)</name>
        <dbReference type="ChEBI" id="CHEBI:29105"/>
        <note>catalytic</note>
    </ligand>
</feature>
<comment type="subunit">
    <text evidence="15">Homohexamer.</text>
</comment>
<feature type="domain" description="AAA+ ATPase" evidence="17">
    <location>
        <begin position="204"/>
        <end position="343"/>
    </location>
</feature>
<keyword evidence="8 15" id="KW-0378">Hydrolase</keyword>
<dbReference type="Pfam" id="PF01434">
    <property type="entry name" value="Peptidase_M41"/>
    <property type="match status" value="1"/>
</dbReference>
<name>F8F084_GRAC1</name>
<proteinExistence type="inferred from homology"/>
<dbReference type="InterPro" id="IPR000642">
    <property type="entry name" value="Peptidase_M41"/>
</dbReference>
<feature type="binding site" evidence="15">
    <location>
        <position position="434"/>
    </location>
    <ligand>
        <name>Zn(2+)</name>
        <dbReference type="ChEBI" id="CHEBI:29105"/>
        <note>catalytic</note>
    </ligand>
</feature>
<comment type="similarity">
    <text evidence="2 15">In the C-terminal section; belongs to the peptidase M41 family.</text>
</comment>
<evidence type="ECO:0000256" key="15">
    <source>
        <dbReference type="HAMAP-Rule" id="MF_01458"/>
    </source>
</evidence>
<evidence type="ECO:0000256" key="10">
    <source>
        <dbReference type="ARBA" id="ARBA00022840"/>
    </source>
</evidence>
<dbReference type="InterPro" id="IPR005936">
    <property type="entry name" value="FtsH"/>
</dbReference>
<keyword evidence="19" id="KW-1185">Reference proteome</keyword>
<dbReference type="PANTHER" id="PTHR23076">
    <property type="entry name" value="METALLOPROTEASE M41 FTSH"/>
    <property type="match status" value="1"/>
</dbReference>
<dbReference type="FunFam" id="1.20.58.760:FF:000001">
    <property type="entry name" value="ATP-dependent zinc metalloprotease FtsH"/>
    <property type="match status" value="1"/>
</dbReference>
<keyword evidence="3 15" id="KW-1003">Cell membrane</keyword>
<dbReference type="GO" id="GO:0030163">
    <property type="term" value="P:protein catabolic process"/>
    <property type="evidence" value="ECO:0007669"/>
    <property type="project" value="UniProtKB-UniRule"/>
</dbReference>
<dbReference type="SUPFAM" id="SSF52540">
    <property type="entry name" value="P-loop containing nucleoside triphosphate hydrolases"/>
    <property type="match status" value="1"/>
</dbReference>
<keyword evidence="6 15" id="KW-0479">Metal-binding</keyword>
<dbReference type="GO" id="GO:0005886">
    <property type="term" value="C:plasma membrane"/>
    <property type="evidence" value="ECO:0007669"/>
    <property type="project" value="UniProtKB-SubCell"/>
</dbReference>
<evidence type="ECO:0000256" key="9">
    <source>
        <dbReference type="ARBA" id="ARBA00022833"/>
    </source>
</evidence>
<dbReference type="InterPro" id="IPR041569">
    <property type="entry name" value="AAA_lid_3"/>
</dbReference>
<reference evidence="19" key="1">
    <citation type="journal article" date="2013" name="Stand. Genomic Sci.">
        <title>Genome sequence of the thermophilic fresh-water bacterium Spirochaeta caldaria type strain (H1(T)), reclassification of Spirochaeta caldaria, Spirochaeta stenostrepta, and Spirochaeta zuelzerae in the genus Treponema as Treponema caldaria comb. nov., Treponema stenostrepta comb. nov., and Treponema zuelzerae comb. nov., and emendation of the genus Treponema.</title>
        <authorList>
            <person name="Abt B."/>
            <person name="Goker M."/>
            <person name="Scheuner C."/>
            <person name="Han C."/>
            <person name="Lu M."/>
            <person name="Misra M."/>
            <person name="Lapidus A."/>
            <person name="Nolan M."/>
            <person name="Lucas S."/>
            <person name="Hammon N."/>
            <person name="Deshpande S."/>
            <person name="Cheng J.F."/>
            <person name="Tapia R."/>
            <person name="Goodwin L.A."/>
            <person name="Pitluck S."/>
            <person name="Liolios K."/>
            <person name="Pagani I."/>
            <person name="Ivanova N."/>
            <person name="Mavromatis K."/>
            <person name="Mikhailova N."/>
            <person name="Huntemann M."/>
            <person name="Pati A."/>
            <person name="Chen A."/>
            <person name="Palaniappan K."/>
            <person name="Land M."/>
            <person name="Hauser L."/>
            <person name="Jeffries C.D."/>
            <person name="Rohde M."/>
            <person name="Spring S."/>
            <person name="Gronow S."/>
            <person name="Detter J.C."/>
            <person name="Bristow J."/>
            <person name="Eisen J.A."/>
            <person name="Markowitz V."/>
            <person name="Hugenholtz P."/>
            <person name="Kyrpides N.C."/>
            <person name="Woyke T."/>
            <person name="Klenk H.P."/>
        </authorList>
    </citation>
    <scope>NUCLEOTIDE SEQUENCE</scope>
    <source>
        <strain evidence="19">ATCC 51460 / DSM 7334 / H1</strain>
    </source>
</reference>
<evidence type="ECO:0000256" key="14">
    <source>
        <dbReference type="ARBA" id="ARBA00061570"/>
    </source>
</evidence>
<keyword evidence="5 15" id="KW-0812">Transmembrane</keyword>
<dbReference type="Proteomes" id="UP000000503">
    <property type="component" value="Chromosome"/>
</dbReference>
<evidence type="ECO:0000256" key="3">
    <source>
        <dbReference type="ARBA" id="ARBA00022475"/>
    </source>
</evidence>
<feature type="transmembrane region" description="Helical" evidence="15">
    <location>
        <begin position="121"/>
        <end position="141"/>
    </location>
</feature>
<keyword evidence="11 15" id="KW-1133">Transmembrane helix</keyword>
<feature type="active site" evidence="15">
    <location>
        <position position="435"/>
    </location>
</feature>
<dbReference type="Gene3D" id="3.40.50.300">
    <property type="entry name" value="P-loop containing nucleotide triphosphate hydrolases"/>
    <property type="match status" value="1"/>
</dbReference>
<feature type="binding site" evidence="15">
    <location>
        <position position="510"/>
    </location>
    <ligand>
        <name>Zn(2+)</name>
        <dbReference type="ChEBI" id="CHEBI:29105"/>
        <note>catalytic</note>
    </ligand>
</feature>
<dbReference type="InterPro" id="IPR003960">
    <property type="entry name" value="ATPase_AAA_CS"/>
</dbReference>
<dbReference type="Gene3D" id="1.10.8.60">
    <property type="match status" value="1"/>
</dbReference>
<dbReference type="Gene3D" id="1.20.58.760">
    <property type="entry name" value="Peptidase M41"/>
    <property type="match status" value="1"/>
</dbReference>
<evidence type="ECO:0000256" key="4">
    <source>
        <dbReference type="ARBA" id="ARBA00022670"/>
    </source>
</evidence>
<dbReference type="STRING" id="744872.Spica_0794"/>
<dbReference type="SUPFAM" id="SSF140990">
    <property type="entry name" value="FtsH protease domain-like"/>
    <property type="match status" value="1"/>
</dbReference>
<dbReference type="EMBL" id="CP002868">
    <property type="protein sequence ID" value="AEJ18948.1"/>
    <property type="molecule type" value="Genomic_DNA"/>
</dbReference>
<dbReference type="Pfam" id="PF06480">
    <property type="entry name" value="FtsH_ext"/>
    <property type="match status" value="1"/>
</dbReference>
<dbReference type="GO" id="GO:0016887">
    <property type="term" value="F:ATP hydrolysis activity"/>
    <property type="evidence" value="ECO:0007669"/>
    <property type="project" value="UniProtKB-UniRule"/>
</dbReference>
<comment type="similarity">
    <text evidence="16">Belongs to the AAA ATPase family.</text>
</comment>
<evidence type="ECO:0000256" key="1">
    <source>
        <dbReference type="ARBA" id="ARBA00004370"/>
    </source>
</evidence>
<dbReference type="InterPro" id="IPR011546">
    <property type="entry name" value="Pept_M41_FtsH_extracell"/>
</dbReference>
<dbReference type="RefSeq" id="WP_013968259.1">
    <property type="nucleotide sequence ID" value="NC_015732.1"/>
</dbReference>
<dbReference type="PROSITE" id="PS00674">
    <property type="entry name" value="AAA"/>
    <property type="match status" value="1"/>
</dbReference>
<dbReference type="GO" id="GO:0006508">
    <property type="term" value="P:proteolysis"/>
    <property type="evidence" value="ECO:0007669"/>
    <property type="project" value="UniProtKB-KW"/>
</dbReference>
<dbReference type="InterPro" id="IPR027417">
    <property type="entry name" value="P-loop_NTPase"/>
</dbReference>
<dbReference type="InterPro" id="IPR003959">
    <property type="entry name" value="ATPase_AAA_core"/>
</dbReference>
<dbReference type="CDD" id="cd19501">
    <property type="entry name" value="RecA-like_FtsH"/>
    <property type="match status" value="1"/>
</dbReference>
<dbReference type="HOGENOM" id="CLU_000688_16_2_12"/>
<protein>
    <recommendedName>
        <fullName evidence="15">ATP-dependent zinc metalloprotease FtsH</fullName>
        <ecNumber evidence="15">3.4.24.-</ecNumber>
    </recommendedName>
</protein>
<dbReference type="GO" id="GO:0005524">
    <property type="term" value="F:ATP binding"/>
    <property type="evidence" value="ECO:0007669"/>
    <property type="project" value="UniProtKB-UniRule"/>
</dbReference>
<dbReference type="Pfam" id="PF17862">
    <property type="entry name" value="AAA_lid_3"/>
    <property type="match status" value="1"/>
</dbReference>
<keyword evidence="9 15" id="KW-0862">Zinc</keyword>
<dbReference type="AlphaFoldDB" id="F8F084"/>
<dbReference type="GO" id="GO:0004222">
    <property type="term" value="F:metalloendopeptidase activity"/>
    <property type="evidence" value="ECO:0007669"/>
    <property type="project" value="InterPro"/>
</dbReference>
<dbReference type="KEGG" id="scd:Spica_0794"/>
<feature type="binding site" evidence="15">
    <location>
        <begin position="212"/>
        <end position="219"/>
    </location>
    <ligand>
        <name>ATP</name>
        <dbReference type="ChEBI" id="CHEBI:30616"/>
    </ligand>
</feature>
<comment type="cofactor">
    <cofactor evidence="15">
        <name>Zn(2+)</name>
        <dbReference type="ChEBI" id="CHEBI:29105"/>
    </cofactor>
    <text evidence="15">Binds 1 zinc ion per subunit.</text>
</comment>
<keyword evidence="12 15" id="KW-0482">Metalloprotease</keyword>
<evidence type="ECO:0000313" key="19">
    <source>
        <dbReference type="Proteomes" id="UP000000503"/>
    </source>
</evidence>
<dbReference type="HAMAP" id="MF_01458">
    <property type="entry name" value="FtsH"/>
    <property type="match status" value="1"/>
</dbReference>
<dbReference type="NCBIfam" id="TIGR01241">
    <property type="entry name" value="FtsH_fam"/>
    <property type="match status" value="1"/>
</dbReference>
<evidence type="ECO:0000256" key="16">
    <source>
        <dbReference type="RuleBase" id="RU003651"/>
    </source>
</evidence>
<dbReference type="FunFam" id="3.40.50.300:FF:000001">
    <property type="entry name" value="ATP-dependent zinc metalloprotease FtsH"/>
    <property type="match status" value="1"/>
</dbReference>
<accession>F8F084</accession>
<organism evidence="18 19">
    <name type="scientific">Gracilinema caldarium (strain ATCC 51460 / DSM 7334 / H1)</name>
    <name type="common">Treponema caldarium</name>
    <dbReference type="NCBI Taxonomy" id="744872"/>
    <lineage>
        <taxon>Bacteria</taxon>
        <taxon>Pseudomonadati</taxon>
        <taxon>Spirochaetota</taxon>
        <taxon>Spirochaetia</taxon>
        <taxon>Spirochaetales</taxon>
        <taxon>Breznakiellaceae</taxon>
        <taxon>Gracilinema</taxon>
    </lineage>
</organism>
<evidence type="ECO:0000256" key="8">
    <source>
        <dbReference type="ARBA" id="ARBA00022801"/>
    </source>
</evidence>
<dbReference type="GO" id="GO:0008270">
    <property type="term" value="F:zinc ion binding"/>
    <property type="evidence" value="ECO:0007669"/>
    <property type="project" value="UniProtKB-UniRule"/>
</dbReference>
<dbReference type="eggNOG" id="COG0465">
    <property type="taxonomic scope" value="Bacteria"/>
</dbReference>
<evidence type="ECO:0000256" key="12">
    <source>
        <dbReference type="ARBA" id="ARBA00023049"/>
    </source>
</evidence>
<feature type="transmembrane region" description="Helical" evidence="15">
    <location>
        <begin position="21"/>
        <end position="40"/>
    </location>
</feature>
<keyword evidence="7 15" id="KW-0547">Nucleotide-binding</keyword>
<keyword evidence="10 15" id="KW-0067">ATP-binding</keyword>
<sequence length="629" mass="69754">MLDDQKDNIPSRPPVQGGRGSRFALLFFIIVSGLFITYFLNNDKPVTQEVPYSTFVMRLDRNEVDAVKIIDGNEIQGTFKSPNGDVVQFKTLIPYQDPELIPLLKQKGVRVSGSVSGISPMMIFLEFLPWLVGFVFIWLMFRNAQGAGNKAFQFGKSRAKRYLDAGKRITFADVAGQEEAKYELQEVVAFLKNPQKFTKMGAKIPKGVLLVGMPGTGKTLLAKAVAGEAGVAFFHMSGSDFVEMFVGVGASRVRDLFEQGRRNAPCIIFIDELDAVGRTRGAGYGGGHDEREQTLNQMLVEMDGFDSKDGVIILAATNRPDVLDPALLRPGRFDRQVVVAMPDIKEREAIFRIHASKVPLGSDVDFVRLARATPGTSGADIANLVNEAALFAARKDKSVVEMADFEEARDKILMGVARKSLVMSDKERRMTAIHESGHALLHYYLKNADPLHKVTIVPHGRALGMAMSLPEEDSYSRTRGWIEDRITIMYGGWAAENLIYNETTTGTKQDIQQATELARRMVCEWGMADDIGPISYGQEEEPIFIGKEIARHKDYSEDMAQKIDHAVKAVLSRALETAQTILQREREKLELLADSLMARETLTDDEVRSLLGLPLRQATSIEGASVQAE</sequence>
<evidence type="ECO:0000256" key="13">
    <source>
        <dbReference type="ARBA" id="ARBA00023136"/>
    </source>
</evidence>
<dbReference type="Gene3D" id="3.30.720.210">
    <property type="match status" value="1"/>
</dbReference>
<dbReference type="OrthoDB" id="9809379at2"/>
<dbReference type="InterPro" id="IPR037219">
    <property type="entry name" value="Peptidase_M41-like"/>
</dbReference>
<evidence type="ECO:0000256" key="6">
    <source>
        <dbReference type="ARBA" id="ARBA00022723"/>
    </source>
</evidence>
<dbReference type="GO" id="GO:0004176">
    <property type="term" value="F:ATP-dependent peptidase activity"/>
    <property type="evidence" value="ECO:0007669"/>
    <property type="project" value="InterPro"/>
</dbReference>
<dbReference type="InterPro" id="IPR003593">
    <property type="entry name" value="AAA+_ATPase"/>
</dbReference>
<evidence type="ECO:0000259" key="17">
    <source>
        <dbReference type="SMART" id="SM00382"/>
    </source>
</evidence>
<comment type="similarity">
    <text evidence="14 15">In the central section; belongs to the AAA ATPase family.</text>
</comment>